<evidence type="ECO:0000313" key="3">
    <source>
        <dbReference type="Proteomes" id="UP000371977"/>
    </source>
</evidence>
<protein>
    <submittedName>
        <fullName evidence="2">Toprim domain-containing protein</fullName>
    </submittedName>
</protein>
<name>A0A6C2CCW7_9LACO</name>
<dbReference type="EMBL" id="SDGZ01000003">
    <property type="protein sequence ID" value="TYC51065.1"/>
    <property type="molecule type" value="Genomic_DNA"/>
</dbReference>
<feature type="region of interest" description="Disordered" evidence="1">
    <location>
        <begin position="404"/>
        <end position="433"/>
    </location>
</feature>
<sequence length="818" mass="91948">MILMKSNVLLEVYVHYQSHKIKLVTWRVVQEWRLTMAINREAMKAIPIKAYLDHKAIGYEPHGRNTIHLTEKNGHGLVVNLEKNTFQWYSSPAGDVYGDLGDFIENWFEMDKKSAWKEWAAFSRAYGSMDESTKADYTAPVSKKEDFDFGRWRTAKTTTNTEDYLINVRGFHPKFVEPLLKSGVIKQGTPRKDKETGEWMKPAILFPWINEDSKVVGLDVQGTDVDFEKFGKRGTEKRIGYSSDTNYGFNLKFGNGTDNLIVFEAPIDALSYTQQNLGTLRHENTTVLSLSGLNTNKVLNQLNIMTQARNNSLPEKLIIATDNDLAGMNFANEIYTGYSWHEHMEVVRQIPVEGKDWNDQLKAGVKGIEQFSLEENKKRYDTLYKLRDLDSSFIPSRGDNVVGARAKQKPLKDVNSVGSSSATNKTTTNKEDRALENRTRNVAIISNAMKNVQASQKDSAKVRELLDFVAQGQKFSPSNSWAIYGQRPNATIVMGYEQFQNEGIQVLHEQAKGKGIKTFGAPKNIKTIVTPDGEIVRWNQATEQQRKDANAGILNTKESKFYPIQNVFDISQTNATTEDLKRLLPQRPIDLHIDNSPQHLANAYGVLKQYVEKQGYRVVDNDAQANTFLDNNASHSPNEVYGGAFSHKGAIYTDSKHPENNTIILRPDMSNLDKVQTLAYEVGKVSLYQNSNDAAVDKDSHLREAKANLTSYVVLKNLGLDPEELSQVNSNGSAEGQEGKKGSLTDAFMNLADSDKSAELMEVTHAGSEVTRFLSDRLANGEVIHYEALSSKTVKSNNATKLQEQVIQDQSQEAVRTR</sequence>
<dbReference type="CDD" id="cd00188">
    <property type="entry name" value="TOPRIM"/>
    <property type="match status" value="1"/>
</dbReference>
<dbReference type="Pfam" id="PF13155">
    <property type="entry name" value="Toprim_2"/>
    <property type="match status" value="1"/>
</dbReference>
<dbReference type="Proteomes" id="UP000371977">
    <property type="component" value="Unassembled WGS sequence"/>
</dbReference>
<dbReference type="OrthoDB" id="9803716at2"/>
<dbReference type="AlphaFoldDB" id="A0A6C2CCW7"/>
<keyword evidence="3" id="KW-1185">Reference proteome</keyword>
<evidence type="ECO:0000256" key="1">
    <source>
        <dbReference type="SAM" id="MobiDB-lite"/>
    </source>
</evidence>
<evidence type="ECO:0000313" key="2">
    <source>
        <dbReference type="EMBL" id="TYC51065.1"/>
    </source>
</evidence>
<organism evidence="2 3">
    <name type="scientific">Weissella muntiaci</name>
    <dbReference type="NCBI Taxonomy" id="2508881"/>
    <lineage>
        <taxon>Bacteria</taxon>
        <taxon>Bacillati</taxon>
        <taxon>Bacillota</taxon>
        <taxon>Bacilli</taxon>
        <taxon>Lactobacillales</taxon>
        <taxon>Lactobacillaceae</taxon>
        <taxon>Weissella</taxon>
    </lineage>
</organism>
<proteinExistence type="predicted"/>
<dbReference type="Gene3D" id="3.40.1360.10">
    <property type="match status" value="1"/>
</dbReference>
<comment type="caution">
    <text evidence="2">The sequence shown here is derived from an EMBL/GenBank/DDBJ whole genome shotgun (WGS) entry which is preliminary data.</text>
</comment>
<accession>A0A6C2CCW7</accession>
<reference evidence="2 3" key="1">
    <citation type="submission" date="2019-01" db="EMBL/GenBank/DDBJ databases">
        <title>Weissella sp. nov., a novel lactic acid bacterium isolated from animal feces.</title>
        <authorList>
            <person name="Wang L.-T."/>
        </authorList>
    </citation>
    <scope>NUCLEOTIDE SEQUENCE [LARGE SCALE GENOMIC DNA]</scope>
    <source>
        <strain evidence="2 3">8H-2</strain>
    </source>
</reference>
<gene>
    <name evidence="2" type="ORF">ESZ50_00590</name>
</gene>